<reference evidence="1" key="1">
    <citation type="submission" date="2014-09" db="EMBL/GenBank/DDBJ databases">
        <title>Draft genome sequence of an oleaginous Mucoromycotina fungus Mucor ambiguus NBRC6742.</title>
        <authorList>
            <person name="Takeda I."/>
            <person name="Yamane N."/>
            <person name="Morita T."/>
            <person name="Tamano K."/>
            <person name="Machida M."/>
            <person name="Baker S."/>
            <person name="Koike H."/>
        </authorList>
    </citation>
    <scope>NUCLEOTIDE SEQUENCE</scope>
    <source>
        <strain evidence="1">NBRC 6742</strain>
    </source>
</reference>
<accession>A0A0C9LZA6</accession>
<name>A0A0C9LZA6_9FUNG</name>
<keyword evidence="2" id="KW-1185">Reference proteome</keyword>
<dbReference type="Proteomes" id="UP000053815">
    <property type="component" value="Unassembled WGS sequence"/>
</dbReference>
<proteinExistence type="predicted"/>
<dbReference type="EMBL" id="DF837239">
    <property type="protein sequence ID" value="GAN11780.1"/>
    <property type="molecule type" value="Genomic_DNA"/>
</dbReference>
<evidence type="ECO:0000313" key="1">
    <source>
        <dbReference type="EMBL" id="GAN11780.1"/>
    </source>
</evidence>
<gene>
    <name evidence="1" type="ORF">MAM1_0950c11378</name>
</gene>
<dbReference type="OrthoDB" id="2298211at2759"/>
<dbReference type="STRING" id="91626.A0A0C9LZA6"/>
<protein>
    <submittedName>
        <fullName evidence="1">Uncharacterized protein</fullName>
    </submittedName>
</protein>
<evidence type="ECO:0000313" key="2">
    <source>
        <dbReference type="Proteomes" id="UP000053815"/>
    </source>
</evidence>
<dbReference type="AlphaFoldDB" id="A0A0C9LZA6"/>
<sequence length="74" mass="7984">MVANRGSFICYNPHCVAHLKVLPRDRVSAMAIGLAGSSQVLFGVTIPEFDPQPSAAKSKQFNEKAVAFCKDFGN</sequence>
<organism evidence="1">
    <name type="scientific">Mucor ambiguus</name>
    <dbReference type="NCBI Taxonomy" id="91626"/>
    <lineage>
        <taxon>Eukaryota</taxon>
        <taxon>Fungi</taxon>
        <taxon>Fungi incertae sedis</taxon>
        <taxon>Mucoromycota</taxon>
        <taxon>Mucoromycotina</taxon>
        <taxon>Mucoromycetes</taxon>
        <taxon>Mucorales</taxon>
        <taxon>Mucorineae</taxon>
        <taxon>Mucoraceae</taxon>
        <taxon>Mucor</taxon>
    </lineage>
</organism>